<feature type="transmembrane region" description="Helical" evidence="2">
    <location>
        <begin position="29"/>
        <end position="49"/>
    </location>
</feature>
<reference evidence="3 4" key="1">
    <citation type="submission" date="2015-09" db="EMBL/GenBank/DDBJ databases">
        <authorList>
            <consortium name="Pathogen Informatics"/>
        </authorList>
    </citation>
    <scope>NUCLEOTIDE SEQUENCE [LARGE SCALE GENOMIC DNA]</scope>
    <source>
        <strain evidence="3 4">2789STDY5834956</strain>
    </source>
</reference>
<dbReference type="AlphaFoldDB" id="A0A174VDJ6"/>
<keyword evidence="2" id="KW-0472">Membrane</keyword>
<evidence type="ECO:0000313" key="3">
    <source>
        <dbReference type="EMBL" id="CUQ30095.1"/>
    </source>
</evidence>
<evidence type="ECO:0000256" key="1">
    <source>
        <dbReference type="SAM" id="MobiDB-lite"/>
    </source>
</evidence>
<name>A0A174VDJ6_9CLOT</name>
<proteinExistence type="predicted"/>
<gene>
    <name evidence="3" type="ORF">ERS852568_02725</name>
</gene>
<keyword evidence="2" id="KW-1133">Transmembrane helix</keyword>
<accession>A0A174VDJ6</accession>
<evidence type="ECO:0000256" key="2">
    <source>
        <dbReference type="SAM" id="Phobius"/>
    </source>
</evidence>
<feature type="region of interest" description="Disordered" evidence="1">
    <location>
        <begin position="89"/>
        <end position="115"/>
    </location>
</feature>
<sequence>MLAITLVLFYCSKIIKGVELKMKITKKNKVIIVITLILLIIFSFGFLCYKYVDKREQREEVEKTMLTDNEFWGDIIAKKVDNSIKNISPGDKDNLDSKNISPGDKDNLDSKNISPGDKDNLDIKYNLKEGNTYDYIGGDNDYTKLFNSALSNKSTEKEFLSEVNKAVCYLTQGAYEDKIKDQFVGKVWHGMKIKDCQIKHYRILEDLSVNEYEALQKQGIDKLPNGKFAVVVGSYNKPHDENLYYVRVLVTFE</sequence>
<keyword evidence="2" id="KW-0812">Transmembrane</keyword>
<evidence type="ECO:0000313" key="4">
    <source>
        <dbReference type="Proteomes" id="UP000095563"/>
    </source>
</evidence>
<organism evidence="3 4">
    <name type="scientific">Clostridium baratii</name>
    <dbReference type="NCBI Taxonomy" id="1561"/>
    <lineage>
        <taxon>Bacteria</taxon>
        <taxon>Bacillati</taxon>
        <taxon>Bacillota</taxon>
        <taxon>Clostridia</taxon>
        <taxon>Eubacteriales</taxon>
        <taxon>Clostridiaceae</taxon>
        <taxon>Clostridium</taxon>
    </lineage>
</organism>
<dbReference type="Proteomes" id="UP000095563">
    <property type="component" value="Unassembled WGS sequence"/>
</dbReference>
<protein>
    <submittedName>
        <fullName evidence="3">Uncharacterized protein</fullName>
    </submittedName>
</protein>
<dbReference type="EMBL" id="CZBO01000008">
    <property type="protein sequence ID" value="CUQ30095.1"/>
    <property type="molecule type" value="Genomic_DNA"/>
</dbReference>